<comment type="caution">
    <text evidence="1">The sequence shown here is derived from an EMBL/GenBank/DDBJ whole genome shotgun (WGS) entry which is preliminary data.</text>
</comment>
<organism evidence="1 2">
    <name type="scientific">Phytophthora cactorum</name>
    <dbReference type="NCBI Taxonomy" id="29920"/>
    <lineage>
        <taxon>Eukaryota</taxon>
        <taxon>Sar</taxon>
        <taxon>Stramenopiles</taxon>
        <taxon>Oomycota</taxon>
        <taxon>Peronosporomycetes</taxon>
        <taxon>Peronosporales</taxon>
        <taxon>Peronosporaceae</taxon>
        <taxon>Phytophthora</taxon>
    </lineage>
</organism>
<evidence type="ECO:0000313" key="2">
    <source>
        <dbReference type="Proteomes" id="UP000688947"/>
    </source>
</evidence>
<reference evidence="1" key="1">
    <citation type="submission" date="2021-01" db="EMBL/GenBank/DDBJ databases">
        <title>Phytophthora aleatoria, a newly-described species from Pinus radiata is distinct from Phytophthora cactorum isolates based on comparative genomics.</title>
        <authorList>
            <person name="Mcdougal R."/>
            <person name="Panda P."/>
            <person name="Williams N."/>
            <person name="Studholme D.J."/>
        </authorList>
    </citation>
    <scope>NUCLEOTIDE SEQUENCE</scope>
    <source>
        <strain evidence="1">NZFS 3830</strain>
    </source>
</reference>
<protein>
    <submittedName>
        <fullName evidence="1">Uncharacterized protein</fullName>
    </submittedName>
</protein>
<sequence>MNAVGLSSTDTDIPIRGLRKREEPINDYSTEHLMQCCFPNLFPDGCGGYQAIDEETRIHDYTLPEFCAHLMKWRYIIHGNFKFFLHELDPTQTN</sequence>
<dbReference type="AlphaFoldDB" id="A0A8T1UC40"/>
<dbReference type="EMBL" id="JAENGZ010000462">
    <property type="protein sequence ID" value="KAG6958881.1"/>
    <property type="molecule type" value="Genomic_DNA"/>
</dbReference>
<name>A0A8T1UC40_9STRA</name>
<dbReference type="OrthoDB" id="123284at2759"/>
<accession>A0A8T1UC40</accession>
<evidence type="ECO:0000313" key="1">
    <source>
        <dbReference type="EMBL" id="KAG6958881.1"/>
    </source>
</evidence>
<gene>
    <name evidence="1" type="ORF">JG687_00009128</name>
</gene>
<proteinExistence type="predicted"/>
<dbReference type="Proteomes" id="UP000688947">
    <property type="component" value="Unassembled WGS sequence"/>
</dbReference>